<keyword evidence="3" id="KW-1185">Reference proteome</keyword>
<name>E3NE77_CAERE</name>
<evidence type="ECO:0000313" key="2">
    <source>
        <dbReference type="EMBL" id="EFO94326.1"/>
    </source>
</evidence>
<dbReference type="HOGENOM" id="CLU_861193_0_0_1"/>
<dbReference type="GeneID" id="9822627"/>
<protein>
    <submittedName>
        <fullName evidence="2">Uncharacterized protein</fullName>
    </submittedName>
</protein>
<feature type="compositionally biased region" description="Low complexity" evidence="1">
    <location>
        <begin position="260"/>
        <end position="274"/>
    </location>
</feature>
<dbReference type="CTD" id="9822627"/>
<proteinExistence type="predicted"/>
<gene>
    <name evidence="2" type="ORF">CRE_04320</name>
</gene>
<feature type="compositionally biased region" description="Basic residues" evidence="1">
    <location>
        <begin position="300"/>
        <end position="311"/>
    </location>
</feature>
<feature type="region of interest" description="Disordered" evidence="1">
    <location>
        <begin position="171"/>
        <end position="225"/>
    </location>
</feature>
<reference evidence="2" key="1">
    <citation type="submission" date="2007-07" db="EMBL/GenBank/DDBJ databases">
        <title>PCAP assembly of the Caenorhabditis remanei genome.</title>
        <authorList>
            <consortium name="The Caenorhabditis remanei Sequencing Consortium"/>
            <person name="Wilson R.K."/>
        </authorList>
    </citation>
    <scope>NUCLEOTIDE SEQUENCE [LARGE SCALE GENOMIC DNA]</scope>
    <source>
        <strain evidence="2">PB4641</strain>
    </source>
</reference>
<dbReference type="Proteomes" id="UP000008281">
    <property type="component" value="Unassembled WGS sequence"/>
</dbReference>
<feature type="compositionally biased region" description="Basic residues" evidence="1">
    <location>
        <begin position="193"/>
        <end position="203"/>
    </location>
</feature>
<dbReference type="KEGG" id="crq:GCK72_004295"/>
<dbReference type="AlphaFoldDB" id="E3NE77"/>
<sequence>MAARNMIIMMEEEPYVRPVKTMAEKIAEIPYEDELLIGPCYDKDDEELIFDPSNENQSEQHVKELMEACPNLDREKALLWLSEFPLTEAIRLAKKLCFPVLIPTYTVPGLSQLSTKMSRSDLEQVLVVRVKPGVEAVLPARVYVIPDAKFHQDIGKSFIMGFDERRYVNAPGAPRRMADSEDDEEDVIPPTPKMKKKKNIVKKKSTDNKKNKNKKQEKKEKTPSVVVVKKIEKTSAMKIEKAKDSATTKNIKKTKEPKAGTSGKKPSTSASSKTAKTKKKTPSETKKTATVTPNNQMKNVKPKKQTARRVLARCQETSEPMEE</sequence>
<accession>E3NE77</accession>
<feature type="region of interest" description="Disordered" evidence="1">
    <location>
        <begin position="239"/>
        <end position="323"/>
    </location>
</feature>
<evidence type="ECO:0000256" key="1">
    <source>
        <dbReference type="SAM" id="MobiDB-lite"/>
    </source>
</evidence>
<evidence type="ECO:0000313" key="3">
    <source>
        <dbReference type="Proteomes" id="UP000008281"/>
    </source>
</evidence>
<dbReference type="OMA" id="IMMEEEP"/>
<dbReference type="EMBL" id="DS268618">
    <property type="protein sequence ID" value="EFO94326.1"/>
    <property type="molecule type" value="Genomic_DNA"/>
</dbReference>
<organism evidence="3">
    <name type="scientific">Caenorhabditis remanei</name>
    <name type="common">Caenorhabditis vulgaris</name>
    <dbReference type="NCBI Taxonomy" id="31234"/>
    <lineage>
        <taxon>Eukaryota</taxon>
        <taxon>Metazoa</taxon>
        <taxon>Ecdysozoa</taxon>
        <taxon>Nematoda</taxon>
        <taxon>Chromadorea</taxon>
        <taxon>Rhabditida</taxon>
        <taxon>Rhabditina</taxon>
        <taxon>Rhabditomorpha</taxon>
        <taxon>Rhabditoidea</taxon>
        <taxon>Rhabditidae</taxon>
        <taxon>Peloderinae</taxon>
        <taxon>Caenorhabditis</taxon>
    </lineage>
</organism>
<dbReference type="RefSeq" id="XP_003093307.2">
    <property type="nucleotide sequence ID" value="XM_003093259.2"/>
</dbReference>